<dbReference type="CDD" id="cd01650">
    <property type="entry name" value="RT_nLTR_like"/>
    <property type="match status" value="1"/>
</dbReference>
<keyword evidence="5" id="KW-1185">Reference proteome</keyword>
<evidence type="ECO:0000313" key="4">
    <source>
        <dbReference type="EMBL" id="GBN13175.1"/>
    </source>
</evidence>
<protein>
    <submittedName>
        <fullName evidence="4">RNA-directed DNA polymerase from mobile element jockey</fullName>
    </submittedName>
</protein>
<proteinExistence type="predicted"/>
<keyword evidence="1" id="KW-1133">Transmembrane helix</keyword>
<name>A0A4Y2LEK5_ARAVE</name>
<dbReference type="AlphaFoldDB" id="A0A4Y2LEK5"/>
<dbReference type="SUPFAM" id="SSF53098">
    <property type="entry name" value="Ribonuclease H-like"/>
    <property type="match status" value="1"/>
</dbReference>
<dbReference type="Pfam" id="PF14529">
    <property type="entry name" value="Exo_endo_phos_2"/>
    <property type="match status" value="1"/>
</dbReference>
<dbReference type="InterPro" id="IPR005135">
    <property type="entry name" value="Endo/exonuclease/phosphatase"/>
</dbReference>
<dbReference type="Pfam" id="PF00078">
    <property type="entry name" value="RVT_1"/>
    <property type="match status" value="1"/>
</dbReference>
<keyword evidence="1" id="KW-0812">Transmembrane</keyword>
<dbReference type="SUPFAM" id="SSF56219">
    <property type="entry name" value="DNase I-like"/>
    <property type="match status" value="1"/>
</dbReference>
<evidence type="ECO:0000259" key="3">
    <source>
        <dbReference type="PROSITE" id="PS50879"/>
    </source>
</evidence>
<dbReference type="InterPro" id="IPR052560">
    <property type="entry name" value="RdDP_mobile_element"/>
</dbReference>
<dbReference type="GO" id="GO:0004523">
    <property type="term" value="F:RNA-DNA hybrid ribonuclease activity"/>
    <property type="evidence" value="ECO:0007669"/>
    <property type="project" value="InterPro"/>
</dbReference>
<dbReference type="InterPro" id="IPR012337">
    <property type="entry name" value="RNaseH-like_sf"/>
</dbReference>
<dbReference type="GO" id="GO:0042575">
    <property type="term" value="C:DNA polymerase complex"/>
    <property type="evidence" value="ECO:0007669"/>
    <property type="project" value="UniProtKB-ARBA"/>
</dbReference>
<evidence type="ECO:0000259" key="2">
    <source>
        <dbReference type="PROSITE" id="PS50878"/>
    </source>
</evidence>
<evidence type="ECO:0000256" key="1">
    <source>
        <dbReference type="SAM" id="Phobius"/>
    </source>
</evidence>
<dbReference type="PANTHER" id="PTHR36688">
    <property type="entry name" value="ENDO/EXONUCLEASE/PHOSPHATASE DOMAIN-CONTAINING PROTEIN"/>
    <property type="match status" value="1"/>
</dbReference>
<feature type="transmembrane region" description="Helical" evidence="1">
    <location>
        <begin position="1220"/>
        <end position="1238"/>
    </location>
</feature>
<evidence type="ECO:0000313" key="5">
    <source>
        <dbReference type="Proteomes" id="UP000499080"/>
    </source>
</evidence>
<reference evidence="4 5" key="1">
    <citation type="journal article" date="2019" name="Sci. Rep.">
        <title>Orb-weaving spider Araneus ventricosus genome elucidates the spidroin gene catalogue.</title>
        <authorList>
            <person name="Kono N."/>
            <person name="Nakamura H."/>
            <person name="Ohtoshi R."/>
            <person name="Moran D.A.P."/>
            <person name="Shinohara A."/>
            <person name="Yoshida Y."/>
            <person name="Fujiwara M."/>
            <person name="Mori M."/>
            <person name="Tomita M."/>
            <person name="Arakawa K."/>
        </authorList>
    </citation>
    <scope>NUCLEOTIDE SEQUENCE [LARGE SCALE GENOMIC DNA]</scope>
</reference>
<dbReference type="Gene3D" id="3.60.10.10">
    <property type="entry name" value="Endonuclease/exonuclease/phosphatase"/>
    <property type="match status" value="1"/>
</dbReference>
<keyword evidence="4" id="KW-0808">Transferase</keyword>
<dbReference type="InterPro" id="IPR036397">
    <property type="entry name" value="RNaseH_sf"/>
</dbReference>
<dbReference type="SUPFAM" id="SSF56672">
    <property type="entry name" value="DNA/RNA polymerases"/>
    <property type="match status" value="1"/>
</dbReference>
<organism evidence="4 5">
    <name type="scientific">Araneus ventricosus</name>
    <name type="common">Orbweaver spider</name>
    <name type="synonym">Epeira ventricosa</name>
    <dbReference type="NCBI Taxonomy" id="182803"/>
    <lineage>
        <taxon>Eukaryota</taxon>
        <taxon>Metazoa</taxon>
        <taxon>Ecdysozoa</taxon>
        <taxon>Arthropoda</taxon>
        <taxon>Chelicerata</taxon>
        <taxon>Arachnida</taxon>
        <taxon>Araneae</taxon>
        <taxon>Araneomorphae</taxon>
        <taxon>Entelegynae</taxon>
        <taxon>Araneoidea</taxon>
        <taxon>Araneidae</taxon>
        <taxon>Araneus</taxon>
    </lineage>
</organism>
<keyword evidence="4" id="KW-0695">RNA-directed DNA polymerase</keyword>
<dbReference type="OrthoDB" id="6614157at2759"/>
<keyword evidence="4" id="KW-0548">Nucleotidyltransferase</keyword>
<dbReference type="GO" id="GO:0003964">
    <property type="term" value="F:RNA-directed DNA polymerase activity"/>
    <property type="evidence" value="ECO:0007669"/>
    <property type="project" value="UniProtKB-KW"/>
</dbReference>
<dbReference type="InterPro" id="IPR002156">
    <property type="entry name" value="RNaseH_domain"/>
</dbReference>
<dbReference type="PANTHER" id="PTHR36688:SF2">
    <property type="entry name" value="ENDONUCLEASE_EXONUCLEASE_PHOSPHATASE DOMAIN-CONTAINING PROTEIN"/>
    <property type="match status" value="1"/>
</dbReference>
<feature type="domain" description="RNase H type-1" evidence="3">
    <location>
        <begin position="958"/>
        <end position="1086"/>
    </location>
</feature>
<accession>A0A4Y2LEK5</accession>
<sequence length="1251" mass="145046">MASFVSWNCRGLKNKLSDLKDIINIYQPACIALQETHLKETDRIQIKHYSIRNTYHNSDRASGGVALLISEDIPSTTLHLNTNLQATAVRIHIQSLITVCSLYLPPNQRINQTELNNLISQLPNPFLLLGDLNGHNSIWGSSDVNSRGLQIEQLINDHNLCLFNSDQKTYFHQPTGTFHSIDLAICSPSVFPYFDLTVDNYLYNSDHFPIVLTDNRNNHQNYSRPCRFIFTSADWNKFTCLAVITPDMVQNNSIDEAVEEVTRVILHAANVAIPQTKNKFKKQTKPWWNSECQLANKKQKRAWNIFRRYPSTQNLICFKKARAEFRRIKRRSQRISWVNYISTITSSISSHELWQKVKKVSGVHSSNAISILNVNGQTVSSLKDIANSIASTLADTSSSQNYNSLFLSHKQKTERKKLNFKTRTSFPYNQNFTYQEFLLCLSSTHKSAPGPDLISYIMIQHLNSESQKNLLYLYNRIWNEYHFPTSWQHALVIPLLKPDKNSADPSNYRPIALTSCLCKLLERMVNRRLIYFLERNNLLNQNQSGFRRGRSTLDNLLALETDIRLAFLQRKHLVAIFFDIEKAYDRTWRYGILKDLYDFNLRGNLPIFIQKFLAFRKFQVRVGSELSDFYVQEEGVPQGSVLSVTLFNLKINNILNQIPQSVKAYLYVDDLYISCTGNHMNFIERQLQNAVNSIQKWSIMNGFTLSTSKTAAVHFCRKRNLHLDPEIKLDGHSIPLLNEIRFLGVIFDKKLTFLPHVISLRKKCERSLNILRVLSTTAWGADRLSMMRIYRAIILSKIDYGCVIYGSSRKTVLQKLDPVHHTALRICSGAFRTSPVKSLYVDSYEPSLSLRRQMLSLHFYFKIESRPHHPFHNYQLRPFLIRLQEKRKSTTPIFFTRMRTTLSDLNLSYLNVSPHDINNFPPWKNNDFNYLNPFKNFPKNQTTDTIYQKLYFEHRSHYCSFTPIFTDGSKTSTDTSLAVVFPDKILSFKLRQFCSIFTAEITAVQLALTNILNRPCGCYIIYIDSLSVLQSLKSSNHQSHPLVFSVLELYSKLLFRGFTVLFCWIPSHVGIRGNENADKAAKSASAFYNTPVPACDLKKHIKYQLYFSWQTQWNIETQNKLHAVKPVIENWPSMRNRKSDTVLTRLRIGHTRITHRYLLMGEQAPTCTHCGCSLSVIHFLVECPFFNSQRLRYFQTTSVTLLTLIGTYPHEKLFPFLKSIGFFFFNLMFSLHIFHAFIDTFKLTYYLDILS</sequence>
<dbReference type="EMBL" id="BGPR01005755">
    <property type="protein sequence ID" value="GBN13175.1"/>
    <property type="molecule type" value="Genomic_DNA"/>
</dbReference>
<feature type="domain" description="Reverse transcriptase" evidence="2">
    <location>
        <begin position="476"/>
        <end position="747"/>
    </location>
</feature>
<comment type="caution">
    <text evidence="4">The sequence shown here is derived from an EMBL/GenBank/DDBJ whole genome shotgun (WGS) entry which is preliminary data.</text>
</comment>
<dbReference type="GO" id="GO:0003676">
    <property type="term" value="F:nucleic acid binding"/>
    <property type="evidence" value="ECO:0007669"/>
    <property type="project" value="InterPro"/>
</dbReference>
<dbReference type="InterPro" id="IPR043502">
    <property type="entry name" value="DNA/RNA_pol_sf"/>
</dbReference>
<dbReference type="PROSITE" id="PS50878">
    <property type="entry name" value="RT_POL"/>
    <property type="match status" value="1"/>
</dbReference>
<dbReference type="Pfam" id="PF00075">
    <property type="entry name" value="RNase_H"/>
    <property type="match status" value="1"/>
</dbReference>
<keyword evidence="1" id="KW-0472">Membrane</keyword>
<dbReference type="CDD" id="cd09276">
    <property type="entry name" value="Rnase_HI_RT_non_LTR"/>
    <property type="match status" value="1"/>
</dbReference>
<gene>
    <name evidence="4" type="primary">RTase_578</name>
    <name evidence="4" type="ORF">AVEN_9882_2</name>
</gene>
<dbReference type="PROSITE" id="PS50879">
    <property type="entry name" value="RNASE_H_1"/>
    <property type="match status" value="1"/>
</dbReference>
<dbReference type="Proteomes" id="UP000499080">
    <property type="component" value="Unassembled WGS sequence"/>
</dbReference>
<dbReference type="Gene3D" id="3.30.420.10">
    <property type="entry name" value="Ribonuclease H-like superfamily/Ribonuclease H"/>
    <property type="match status" value="1"/>
</dbReference>
<dbReference type="InterPro" id="IPR000477">
    <property type="entry name" value="RT_dom"/>
</dbReference>
<dbReference type="InterPro" id="IPR036691">
    <property type="entry name" value="Endo/exonu/phosph_ase_sf"/>
</dbReference>